<evidence type="ECO:0000313" key="2">
    <source>
        <dbReference type="EMBL" id="MBM7840842.1"/>
    </source>
</evidence>
<gene>
    <name evidence="2" type="ORF">JOC54_004135</name>
</gene>
<feature type="transmembrane region" description="Helical" evidence="1">
    <location>
        <begin position="32"/>
        <end position="53"/>
    </location>
</feature>
<dbReference type="EMBL" id="JAFBCV010000017">
    <property type="protein sequence ID" value="MBM7840842.1"/>
    <property type="molecule type" value="Genomic_DNA"/>
</dbReference>
<proteinExistence type="predicted"/>
<keyword evidence="1" id="KW-0812">Transmembrane</keyword>
<name>A0ABS2SZ95_9BACI</name>
<feature type="transmembrane region" description="Helical" evidence="1">
    <location>
        <begin position="7"/>
        <end position="26"/>
    </location>
</feature>
<reference evidence="2" key="1">
    <citation type="submission" date="2021-01" db="EMBL/GenBank/DDBJ databases">
        <title>Genomic Encyclopedia of Type Strains, Phase IV (KMG-IV): sequencing the most valuable type-strain genomes for metagenomic binning, comparative biology and taxonomic classification.</title>
        <authorList>
            <person name="Goeker M."/>
        </authorList>
    </citation>
    <scope>NUCLEOTIDE SEQUENCE</scope>
    <source>
        <strain evidence="2">DSM 21943</strain>
    </source>
</reference>
<protein>
    <submittedName>
        <fullName evidence="2">Drug/metabolite transporter (DMT)-like permease</fullName>
    </submittedName>
</protein>
<keyword evidence="1" id="KW-0472">Membrane</keyword>
<evidence type="ECO:0000256" key="1">
    <source>
        <dbReference type="SAM" id="Phobius"/>
    </source>
</evidence>
<organism evidence="2 3">
    <name type="scientific">Shouchella xiaoxiensis</name>
    <dbReference type="NCBI Taxonomy" id="766895"/>
    <lineage>
        <taxon>Bacteria</taxon>
        <taxon>Bacillati</taxon>
        <taxon>Bacillota</taxon>
        <taxon>Bacilli</taxon>
        <taxon>Bacillales</taxon>
        <taxon>Bacillaceae</taxon>
        <taxon>Shouchella</taxon>
    </lineage>
</organism>
<evidence type="ECO:0000313" key="3">
    <source>
        <dbReference type="Proteomes" id="UP001179280"/>
    </source>
</evidence>
<dbReference type="RefSeq" id="WP_054792996.1">
    <property type="nucleotide sequence ID" value="NZ_JAFBCV010000017.1"/>
</dbReference>
<comment type="caution">
    <text evidence="2">The sequence shown here is derived from an EMBL/GenBank/DDBJ whole genome shotgun (WGS) entry which is preliminary data.</text>
</comment>
<accession>A0ABS2SZ95</accession>
<sequence length="62" mass="7058">MSNRLKAGLQLAFLHAFIMFIVSWLLGGEPNWTYVSGFAVGGFIGGYFVQPFFEKRRKKRAT</sequence>
<dbReference type="Proteomes" id="UP001179280">
    <property type="component" value="Unassembled WGS sequence"/>
</dbReference>
<keyword evidence="3" id="KW-1185">Reference proteome</keyword>
<keyword evidence="1" id="KW-1133">Transmembrane helix</keyword>